<evidence type="ECO:0008006" key="3">
    <source>
        <dbReference type="Google" id="ProtNLM"/>
    </source>
</evidence>
<dbReference type="CDD" id="cd16387">
    <property type="entry name" value="ParB_N_Srx"/>
    <property type="match status" value="1"/>
</dbReference>
<evidence type="ECO:0000313" key="1">
    <source>
        <dbReference type="EMBL" id="SDI53681.1"/>
    </source>
</evidence>
<evidence type="ECO:0000313" key="2">
    <source>
        <dbReference type="Proteomes" id="UP000198894"/>
    </source>
</evidence>
<dbReference type="Gene3D" id="3.90.1530.10">
    <property type="entry name" value="Conserved hypothetical protein from pyrococcus furiosus pfu- 392566-001, ParB domain"/>
    <property type="match status" value="1"/>
</dbReference>
<dbReference type="Proteomes" id="UP000198894">
    <property type="component" value="Unassembled WGS sequence"/>
</dbReference>
<protein>
    <recommendedName>
        <fullName evidence="3">ParB-like nuclease domain-containing protein</fullName>
    </recommendedName>
</protein>
<sequence>MSWRDHIRVHPAADLFPMMSEAELRELAADIKANDLRLPVIIWHDDDGTEWLLDGRNRLDALELIGEKLITPDGKLSVYDYHTDKADRGDPYAYVISLNIKRRHLTAEQKRDLIAKLLKAGPERSNRQIAGVVKASHVTVGKVREEMEATGQVDQLTKTVGADGKARTRDRHKPGHAKRNAASILSVQDVLAKSLYGKAQLPSRPTVLITAPDEPPPEPANVVRLVDTLPEQPKRPPVNLSQYTTLADAMAIWNRLSKEDARQFIQNIRLHPKFPGDLFTSRPMPPGGRLQ</sequence>
<proteinExistence type="predicted"/>
<keyword evidence="2" id="KW-1185">Reference proteome</keyword>
<name>A0A1G8LDD3_9HYPH</name>
<reference evidence="2" key="1">
    <citation type="submission" date="2016-10" db="EMBL/GenBank/DDBJ databases">
        <authorList>
            <person name="Varghese N."/>
            <person name="Submissions S."/>
        </authorList>
    </citation>
    <scope>NUCLEOTIDE SEQUENCE [LARGE SCALE GENOMIC DNA]</scope>
    <source>
        <strain evidence="2">CGMCC 1.11022</strain>
    </source>
</reference>
<gene>
    <name evidence="1" type="ORF">SAMN05428953_102212</name>
</gene>
<accession>A0A1G8LDD3</accession>
<organism evidence="1 2">
    <name type="scientific">Mesorhizobium muleiense</name>
    <dbReference type="NCBI Taxonomy" id="1004279"/>
    <lineage>
        <taxon>Bacteria</taxon>
        <taxon>Pseudomonadati</taxon>
        <taxon>Pseudomonadota</taxon>
        <taxon>Alphaproteobacteria</taxon>
        <taxon>Hyphomicrobiales</taxon>
        <taxon>Phyllobacteriaceae</taxon>
        <taxon>Mesorhizobium</taxon>
    </lineage>
</organism>
<dbReference type="AlphaFoldDB" id="A0A1G8LDD3"/>
<dbReference type="SUPFAM" id="SSF110849">
    <property type="entry name" value="ParB/Sulfiredoxin"/>
    <property type="match status" value="1"/>
</dbReference>
<dbReference type="EMBL" id="FNEE01000002">
    <property type="protein sequence ID" value="SDI53681.1"/>
    <property type="molecule type" value="Genomic_DNA"/>
</dbReference>
<dbReference type="RefSeq" id="WP_091591135.1">
    <property type="nucleotide sequence ID" value="NZ_FNEE01000002.1"/>
</dbReference>
<dbReference type="InterPro" id="IPR036086">
    <property type="entry name" value="ParB/Sulfiredoxin_sf"/>
</dbReference>